<reference evidence="1 2" key="1">
    <citation type="submission" date="2024-09" db="EMBL/GenBank/DDBJ databases">
        <authorList>
            <person name="Sun Q."/>
            <person name="Mori K."/>
        </authorList>
    </citation>
    <scope>NUCLEOTIDE SEQUENCE [LARGE SCALE GENOMIC DNA]</scope>
    <source>
        <strain evidence="1 2">JCM 12763</strain>
    </source>
</reference>
<dbReference type="EMBL" id="JBHMAX010000001">
    <property type="protein sequence ID" value="MFB9730573.1"/>
    <property type="molecule type" value="Genomic_DNA"/>
</dbReference>
<sequence>MAYDAVAESLRLIESRELTPVRSLSRRRRHAAMAVDISDDVAVTMFARRSVGCNVEETHVFARHNGEWVTLGGGGGGALDDDALHERPAELPAGGRTSLGVDDPRILAMEGAGGILDGHHKRWWTTRGRWINYVLVRVNVDVAHLVLEGRQIAVPCHGRCVVAWPGRRAQRLSILGHDGRQLGQVRLDPLP</sequence>
<proteinExistence type="predicted"/>
<keyword evidence="2" id="KW-1185">Reference proteome</keyword>
<comment type="caution">
    <text evidence="1">The sequence shown here is derived from an EMBL/GenBank/DDBJ whole genome shotgun (WGS) entry which is preliminary data.</text>
</comment>
<dbReference type="RefSeq" id="WP_141338793.1">
    <property type="nucleotide sequence ID" value="NZ_JBHMAX010000001.1"/>
</dbReference>
<evidence type="ECO:0000313" key="2">
    <source>
        <dbReference type="Proteomes" id="UP001589613"/>
    </source>
</evidence>
<organism evidence="1 2">
    <name type="scientific">Ornithinimicrobium kibberense</name>
    <dbReference type="NCBI Taxonomy" id="282060"/>
    <lineage>
        <taxon>Bacteria</taxon>
        <taxon>Bacillati</taxon>
        <taxon>Actinomycetota</taxon>
        <taxon>Actinomycetes</taxon>
        <taxon>Micrococcales</taxon>
        <taxon>Ornithinimicrobiaceae</taxon>
        <taxon>Ornithinimicrobium</taxon>
    </lineage>
</organism>
<dbReference type="Proteomes" id="UP001589613">
    <property type="component" value="Unassembled WGS sequence"/>
</dbReference>
<evidence type="ECO:0000313" key="1">
    <source>
        <dbReference type="EMBL" id="MFB9730573.1"/>
    </source>
</evidence>
<protein>
    <submittedName>
        <fullName evidence="1">Uncharacterized protein</fullName>
    </submittedName>
</protein>
<gene>
    <name evidence="1" type="ORF">ACFFN0_00765</name>
</gene>
<name>A0ABV5UYL4_9MICO</name>
<accession>A0ABV5UYL4</accession>